<organism evidence="2 3">
    <name type="scientific">Alternaria tenuissima</name>
    <dbReference type="NCBI Taxonomy" id="119927"/>
    <lineage>
        <taxon>Eukaryota</taxon>
        <taxon>Fungi</taxon>
        <taxon>Dikarya</taxon>
        <taxon>Ascomycota</taxon>
        <taxon>Pezizomycotina</taxon>
        <taxon>Dothideomycetes</taxon>
        <taxon>Pleosporomycetidae</taxon>
        <taxon>Pleosporales</taxon>
        <taxon>Pleosporineae</taxon>
        <taxon>Pleosporaceae</taxon>
        <taxon>Alternaria</taxon>
        <taxon>Alternaria sect. Alternaria</taxon>
        <taxon>Alternaria alternata complex</taxon>
    </lineage>
</organism>
<name>A0ABY0FNM2_9PLEO</name>
<feature type="compositionally biased region" description="Polar residues" evidence="1">
    <location>
        <begin position="152"/>
        <end position="171"/>
    </location>
</feature>
<feature type="region of interest" description="Disordered" evidence="1">
    <location>
        <begin position="194"/>
        <end position="231"/>
    </location>
</feature>
<protein>
    <submittedName>
        <fullName evidence="2">Uncharacterized protein</fullName>
    </submittedName>
</protein>
<evidence type="ECO:0000256" key="1">
    <source>
        <dbReference type="SAM" id="MobiDB-lite"/>
    </source>
</evidence>
<evidence type="ECO:0000313" key="3">
    <source>
        <dbReference type="Proteomes" id="UP000293195"/>
    </source>
</evidence>
<evidence type="ECO:0000313" key="2">
    <source>
        <dbReference type="EMBL" id="RYN79409.1"/>
    </source>
</evidence>
<gene>
    <name evidence="2" type="ORF">AA0119_g13523</name>
</gene>
<dbReference type="Proteomes" id="UP000293195">
    <property type="component" value="Unassembled WGS sequence"/>
</dbReference>
<reference evidence="3" key="1">
    <citation type="journal article" date="2019" name="bioRxiv">
        <title>Genomics, evolutionary history and diagnostics of the Alternaria alternata species group including apple and Asian pear pathotypes.</title>
        <authorList>
            <person name="Armitage A.D."/>
            <person name="Cockerton H.M."/>
            <person name="Sreenivasaprasad S."/>
            <person name="Woodhall J.W."/>
            <person name="Lane C.R."/>
            <person name="Harrison R.J."/>
            <person name="Clarkson J.P."/>
        </authorList>
    </citation>
    <scope>NUCLEOTIDE SEQUENCE [LARGE SCALE GENOMIC DNA]</scope>
    <source>
        <strain evidence="3">FERA 635</strain>
    </source>
</reference>
<dbReference type="EMBL" id="PDXF01000330">
    <property type="protein sequence ID" value="RYN79409.1"/>
    <property type="molecule type" value="Genomic_DNA"/>
</dbReference>
<sequence>MTTKLPFAAARELFGSPKAILDFQNRANADPELAAQIDFFFACWKLSSKHKTSLDSLLNQDKKTKVRFDDNQPWDEKRSRLMSISSQNKQTKPTAQLNAYIAEADIVGKAYGEKKKGFFTKLSEPVRSCSTSLSHLEMLVAFSKGKHDDVEQNSSLEQPTQHPNAVSSGSKRASEHSVQPILKRQCLERTDGFAKPLQDDSMGQGHRTVGSSPLLRQEAYVPNETLPPNLPPTREELQRLQYFDKFAIPDTTDTQIVYRWGGRAALSTVTEGDPFNAEEKEWYWSFIVLDKLPFNFLKEFVKQSNTWKKENSKSSERTRCVKLCLYKKPDDAYCYLYCIVPNAVVSECQGSHDMDFSSI</sequence>
<keyword evidence="3" id="KW-1185">Reference proteome</keyword>
<proteinExistence type="predicted"/>
<accession>A0ABY0FNM2</accession>
<comment type="caution">
    <text evidence="2">The sequence shown here is derived from an EMBL/GenBank/DDBJ whole genome shotgun (WGS) entry which is preliminary data.</text>
</comment>
<feature type="region of interest" description="Disordered" evidence="1">
    <location>
        <begin position="149"/>
        <end position="181"/>
    </location>
</feature>